<keyword evidence="3" id="KW-1185">Reference proteome</keyword>
<evidence type="ECO:0000256" key="1">
    <source>
        <dbReference type="SAM" id="MobiDB-lite"/>
    </source>
</evidence>
<evidence type="ECO:0000313" key="2">
    <source>
        <dbReference type="EMBL" id="GAA4663734.1"/>
    </source>
</evidence>
<dbReference type="EMBL" id="BAABIB010000134">
    <property type="protein sequence ID" value="GAA4663734.1"/>
    <property type="molecule type" value="Genomic_DNA"/>
</dbReference>
<sequence length="63" mass="6313">MPDPAAQAAPQTAPCEGARGATCGVTRLDTADSPLLGICPAQGEPLPGHAATRPAPHLRVSLM</sequence>
<proteinExistence type="predicted"/>
<evidence type="ECO:0000313" key="3">
    <source>
        <dbReference type="Proteomes" id="UP001500192"/>
    </source>
</evidence>
<protein>
    <submittedName>
        <fullName evidence="2">Uncharacterized protein</fullName>
    </submittedName>
</protein>
<accession>A0ABP8VGF5</accession>
<gene>
    <name evidence="2" type="ORF">GCM10023214_65630</name>
</gene>
<feature type="region of interest" description="Disordered" evidence="1">
    <location>
        <begin position="41"/>
        <end position="63"/>
    </location>
</feature>
<reference evidence="3" key="1">
    <citation type="journal article" date="2019" name="Int. J. Syst. Evol. Microbiol.">
        <title>The Global Catalogue of Microorganisms (GCM) 10K type strain sequencing project: providing services to taxonomists for standard genome sequencing and annotation.</title>
        <authorList>
            <consortium name="The Broad Institute Genomics Platform"/>
            <consortium name="The Broad Institute Genome Sequencing Center for Infectious Disease"/>
            <person name="Wu L."/>
            <person name="Ma J."/>
        </authorList>
    </citation>
    <scope>NUCLEOTIDE SEQUENCE [LARGE SCALE GENOMIC DNA]</scope>
    <source>
        <strain evidence="3">JCM 18054</strain>
    </source>
</reference>
<name>A0ABP8VGF5_9PSEU</name>
<dbReference type="Proteomes" id="UP001500192">
    <property type="component" value="Unassembled WGS sequence"/>
</dbReference>
<comment type="caution">
    <text evidence="2">The sequence shown here is derived from an EMBL/GenBank/DDBJ whole genome shotgun (WGS) entry which is preliminary data.</text>
</comment>
<organism evidence="2 3">
    <name type="scientific">Amycolatopsis dongchuanensis</name>
    <dbReference type="NCBI Taxonomy" id="1070866"/>
    <lineage>
        <taxon>Bacteria</taxon>
        <taxon>Bacillati</taxon>
        <taxon>Actinomycetota</taxon>
        <taxon>Actinomycetes</taxon>
        <taxon>Pseudonocardiales</taxon>
        <taxon>Pseudonocardiaceae</taxon>
        <taxon>Amycolatopsis</taxon>
    </lineage>
</organism>